<dbReference type="Gene3D" id="1.10.4100.10">
    <property type="entry name" value="2-methylcitrate dehydratase PrpD"/>
    <property type="match status" value="1"/>
</dbReference>
<comment type="similarity">
    <text evidence="1">Belongs to the PrpD family.</text>
</comment>
<dbReference type="Pfam" id="PF03972">
    <property type="entry name" value="MmgE_PrpD_N"/>
    <property type="match status" value="1"/>
</dbReference>
<evidence type="ECO:0000313" key="4">
    <source>
        <dbReference type="EMBL" id="EDN56906.1"/>
    </source>
</evidence>
<dbReference type="Gene3D" id="3.30.1330.120">
    <property type="entry name" value="2-methylcitrate dehydratase PrpD"/>
    <property type="match status" value="1"/>
</dbReference>
<name>A0ABM9WU31_VIBAE</name>
<evidence type="ECO:0000259" key="2">
    <source>
        <dbReference type="Pfam" id="PF03972"/>
    </source>
</evidence>
<evidence type="ECO:0000313" key="5">
    <source>
        <dbReference type="Proteomes" id="UP000242664"/>
    </source>
</evidence>
<keyword evidence="5" id="KW-1185">Reference proteome</keyword>
<accession>A0ABM9WU31</accession>
<organism evidence="4 5">
    <name type="scientific">Vibrio antiquarius (strain Ex25)</name>
    <dbReference type="NCBI Taxonomy" id="150340"/>
    <lineage>
        <taxon>Bacteria</taxon>
        <taxon>Pseudomonadati</taxon>
        <taxon>Pseudomonadota</taxon>
        <taxon>Gammaproteobacteria</taxon>
        <taxon>Vibrionales</taxon>
        <taxon>Vibrionaceae</taxon>
        <taxon>Vibrio</taxon>
        <taxon>Vibrio diabolicus subgroup</taxon>
    </lineage>
</organism>
<dbReference type="GeneID" id="45030232"/>
<reference evidence="5" key="1">
    <citation type="submission" date="2006-10" db="EMBL/GenBank/DDBJ databases">
        <authorList>
            <person name="Heidelberg J."/>
            <person name="Sebastian Y."/>
        </authorList>
    </citation>
    <scope>NUCLEOTIDE SEQUENCE [LARGE SCALE GENOMIC DNA]</scope>
    <source>
        <strain evidence="5">EX25</strain>
    </source>
</reference>
<dbReference type="PANTHER" id="PTHR16943">
    <property type="entry name" value="2-METHYLCITRATE DEHYDRATASE-RELATED"/>
    <property type="match status" value="1"/>
</dbReference>
<protein>
    <submittedName>
        <fullName evidence="4">MmgE/PrpD family protein</fullName>
    </submittedName>
</protein>
<dbReference type="InterPro" id="IPR042183">
    <property type="entry name" value="MmgE/PrpD_sf_1"/>
</dbReference>
<dbReference type="InterPro" id="IPR036148">
    <property type="entry name" value="MmgE/PrpD_sf"/>
</dbReference>
<evidence type="ECO:0000259" key="3">
    <source>
        <dbReference type="Pfam" id="PF19305"/>
    </source>
</evidence>
<dbReference type="Proteomes" id="UP000242664">
    <property type="component" value="Unassembled WGS sequence"/>
</dbReference>
<evidence type="ECO:0000256" key="1">
    <source>
        <dbReference type="ARBA" id="ARBA00006174"/>
    </source>
</evidence>
<dbReference type="InterPro" id="IPR045336">
    <property type="entry name" value="MmgE_PrpD_N"/>
</dbReference>
<dbReference type="SUPFAM" id="SSF103378">
    <property type="entry name" value="2-methylcitrate dehydratase PrpD"/>
    <property type="match status" value="1"/>
</dbReference>
<dbReference type="InterPro" id="IPR042188">
    <property type="entry name" value="MmgE/PrpD_sf_2"/>
</dbReference>
<dbReference type="EMBL" id="DS267824">
    <property type="protein sequence ID" value="EDN56906.1"/>
    <property type="molecule type" value="Genomic_DNA"/>
</dbReference>
<dbReference type="Pfam" id="PF19305">
    <property type="entry name" value="MmgE_PrpD_C"/>
    <property type="match status" value="1"/>
</dbReference>
<dbReference type="InterPro" id="IPR005656">
    <property type="entry name" value="MmgE_PrpD"/>
</dbReference>
<feature type="domain" description="MmgE/PrpD N-terminal" evidence="2">
    <location>
        <begin position="4"/>
        <end position="226"/>
    </location>
</feature>
<dbReference type="PANTHER" id="PTHR16943:SF8">
    <property type="entry name" value="2-METHYLCITRATE DEHYDRATASE"/>
    <property type="match status" value="1"/>
</dbReference>
<dbReference type="InterPro" id="IPR045337">
    <property type="entry name" value="MmgE_PrpD_C"/>
</dbReference>
<dbReference type="RefSeq" id="WP_006742429.1">
    <property type="nucleotide sequence ID" value="NC_013457.1"/>
</dbReference>
<gene>
    <name evidence="4" type="ORF">VEx25_B0385</name>
</gene>
<sequence length="453" mass="49464">MMQSIHRFIHELTFEQLPADVIEQAKYCVLDLLGVAAAGKATQLQNMVAKLAQKQFAGDTPMLFSDHTASGCGATLYGGMLIDSMDAHDGQVLTKGHVGVAVLPGLLASMHESAVTGEELLTSLVIGYEIATRAGIALHQTACDYHTSGAWNALGVAAVSARRKELTEAQTGHALGIAEFYGPRSQMMRCIEHPTMLKDGSGWGAMAGFASAELAEEGFTGAPAVTLLDQQTHALWADLGQRWYILEQYFKPYPVCRWAQPAVEAVRALQQENKLEPDEIELIEVHSFHQAVCLHTKRPETTEQAQYSLPFSVASAVIDNTVTVEAVTKGLKDPARLALTERMRLIEEPVYNDKFPAERWAHVVVTLKNGDKLTSPPCIARGNPENPLSRDEMRGKFRTLAEKELPASRVSAIEEGCLQLDKASKERVLAWLSLLYQGTLSDKPSDTSPSKSL</sequence>
<proteinExistence type="inferred from homology"/>
<feature type="domain" description="MmgE/PrpD C-terminal" evidence="3">
    <location>
        <begin position="253"/>
        <end position="418"/>
    </location>
</feature>